<evidence type="ECO:0000313" key="1">
    <source>
        <dbReference type="EMBL" id="ADL18557.1"/>
    </source>
</evidence>
<keyword evidence="2" id="KW-1185">Reference proteome</keyword>
<dbReference type="KEGG" id="asc:ASAC_0149"/>
<dbReference type="eggNOG" id="arCOG03698">
    <property type="taxonomic scope" value="Archaea"/>
</dbReference>
<dbReference type="EMBL" id="CP001742">
    <property type="protein sequence ID" value="ADL18557.1"/>
    <property type="molecule type" value="Genomic_DNA"/>
</dbReference>
<evidence type="ECO:0008006" key="3">
    <source>
        <dbReference type="Google" id="ProtNLM"/>
    </source>
</evidence>
<dbReference type="Pfam" id="PF10007">
    <property type="entry name" value="DUF2250"/>
    <property type="match status" value="2"/>
</dbReference>
<proteinExistence type="predicted"/>
<organism evidence="1 2">
    <name type="scientific">Acidilobus saccharovorans (strain DSM 16705 / JCM 18335 / VKM B-2471 / 345-15)</name>
    <dbReference type="NCBI Taxonomy" id="666510"/>
    <lineage>
        <taxon>Archaea</taxon>
        <taxon>Thermoproteota</taxon>
        <taxon>Thermoprotei</taxon>
        <taxon>Acidilobales</taxon>
        <taxon>Acidilobaceae</taxon>
        <taxon>Acidilobus</taxon>
    </lineage>
</organism>
<gene>
    <name evidence="1" type="ordered locus">ASAC_0149</name>
</gene>
<dbReference type="AlphaFoldDB" id="D9PZR9"/>
<reference evidence="1 2" key="1">
    <citation type="journal article" date="2010" name="Appl. Environ. Microbiol.">
        <title>The genome sequence of the crenarchaeon Acidilobus saccharovorans supports a new order, Acidilobales, and suggests an important ecological role in terrestrial acidic hot springs.</title>
        <authorList>
            <person name="Mardanov A.V."/>
            <person name="Svetlitchnyi V.A."/>
            <person name="Beletsky A.V."/>
            <person name="Prokofeva M.I."/>
            <person name="Bonch-Osmolovskaya E.A."/>
            <person name="Ravin N.V."/>
            <person name="Skryabin K.G."/>
        </authorList>
    </citation>
    <scope>NUCLEOTIDE SEQUENCE [LARGE SCALE GENOMIC DNA]</scope>
    <source>
        <strain evidence="2">DSM 16705 / JCM 18335 / VKM B-2471 / 345-15</strain>
    </source>
</reference>
<dbReference type="Gene3D" id="1.10.10.10">
    <property type="entry name" value="Winged helix-like DNA-binding domain superfamily/Winged helix DNA-binding domain"/>
    <property type="match status" value="1"/>
</dbReference>
<sequence>MGSKLMSLSPLSLYILFHLKKANVDYAGSISKVIEVPIDKVVDELDRLEAAGLIQRRVGGSSIKRSEARFKLSDEVHKHHVYYELSREGEGLVRSLMRDPQELCKYFEYLTGHKNVLKLLLFLFEVENEHAGTLAKVVGDTPCNTVDLLDRLETLGLVTKVKEKVIKASHRKAKPKPETRTHHVYYKVSELTKMLIRYSGLRRAS</sequence>
<dbReference type="SUPFAM" id="SSF46785">
    <property type="entry name" value="Winged helix' DNA-binding domain"/>
    <property type="match status" value="1"/>
</dbReference>
<accession>D9PZR9</accession>
<dbReference type="InParanoid" id="D9PZR9"/>
<evidence type="ECO:0000313" key="2">
    <source>
        <dbReference type="Proteomes" id="UP000000346"/>
    </source>
</evidence>
<dbReference type="GeneID" id="9498363"/>
<dbReference type="InterPro" id="IPR036388">
    <property type="entry name" value="WH-like_DNA-bd_sf"/>
</dbReference>
<name>D9PZR9_ACIS3</name>
<dbReference type="Proteomes" id="UP000000346">
    <property type="component" value="Chromosome"/>
</dbReference>
<dbReference type="RefSeq" id="WP_013266069.1">
    <property type="nucleotide sequence ID" value="NC_014374.1"/>
</dbReference>
<dbReference type="InterPro" id="IPR019254">
    <property type="entry name" value="DUF2250"/>
</dbReference>
<dbReference type="InterPro" id="IPR036390">
    <property type="entry name" value="WH_DNA-bd_sf"/>
</dbReference>
<protein>
    <recommendedName>
        <fullName evidence="3">DUF2250 domain-containing protein</fullName>
    </recommendedName>
</protein>
<dbReference type="HOGENOM" id="CLU_1324070_0_0_2"/>